<accession>A0AAJ0D5Y3</accession>
<dbReference type="GO" id="GO:0046654">
    <property type="term" value="P:tetrahydrofolate biosynthetic process"/>
    <property type="evidence" value="ECO:0007669"/>
    <property type="project" value="InterPro"/>
</dbReference>
<dbReference type="InterPro" id="IPR043134">
    <property type="entry name" value="GTP-CH-I_N"/>
</dbReference>
<keyword evidence="6" id="KW-0289">Folate biosynthesis</keyword>
<evidence type="ECO:0000256" key="6">
    <source>
        <dbReference type="ARBA" id="ARBA00022909"/>
    </source>
</evidence>
<dbReference type="PANTHER" id="PTHR11109:SF7">
    <property type="entry name" value="GTP CYCLOHYDROLASE 1"/>
    <property type="match status" value="1"/>
</dbReference>
<name>A0AAJ0D5Y3_9PEZI</name>
<dbReference type="EC" id="3.5.4.16" evidence="3"/>
<organism evidence="9 10">
    <name type="scientific">Extremus antarcticus</name>
    <dbReference type="NCBI Taxonomy" id="702011"/>
    <lineage>
        <taxon>Eukaryota</taxon>
        <taxon>Fungi</taxon>
        <taxon>Dikarya</taxon>
        <taxon>Ascomycota</taxon>
        <taxon>Pezizomycotina</taxon>
        <taxon>Dothideomycetes</taxon>
        <taxon>Dothideomycetidae</taxon>
        <taxon>Mycosphaerellales</taxon>
        <taxon>Extremaceae</taxon>
        <taxon>Extremus</taxon>
    </lineage>
</organism>
<dbReference type="GO" id="GO:0046656">
    <property type="term" value="P:folic acid biosynthetic process"/>
    <property type="evidence" value="ECO:0007669"/>
    <property type="project" value="UniProtKB-KW"/>
</dbReference>
<dbReference type="Gene3D" id="1.10.286.10">
    <property type="match status" value="1"/>
</dbReference>
<dbReference type="GO" id="GO:0006729">
    <property type="term" value="P:tetrahydrobiopterin biosynthetic process"/>
    <property type="evidence" value="ECO:0007669"/>
    <property type="project" value="TreeGrafter"/>
</dbReference>
<dbReference type="Proteomes" id="UP001271007">
    <property type="component" value="Unassembled WGS sequence"/>
</dbReference>
<protein>
    <recommendedName>
        <fullName evidence="4">GTP cyclohydrolase 1</fullName>
        <ecNumber evidence="3">3.5.4.16</ecNumber>
    </recommendedName>
    <alternativeName>
        <fullName evidence="7">GTP cyclohydrolase I</fullName>
    </alternativeName>
</protein>
<evidence type="ECO:0000313" key="10">
    <source>
        <dbReference type="Proteomes" id="UP001271007"/>
    </source>
</evidence>
<dbReference type="AlphaFoldDB" id="A0AAJ0D5Y3"/>
<comment type="caution">
    <text evidence="9">The sequence shown here is derived from an EMBL/GenBank/DDBJ whole genome shotgun (WGS) entry which is preliminary data.</text>
</comment>
<dbReference type="InterPro" id="IPR020602">
    <property type="entry name" value="GTP_CycHdrlase_I_dom"/>
</dbReference>
<dbReference type="InterPro" id="IPR018234">
    <property type="entry name" value="GTP_CycHdrlase_I_CS"/>
</dbReference>
<evidence type="ECO:0000313" key="9">
    <source>
        <dbReference type="EMBL" id="KAK3046752.1"/>
    </source>
</evidence>
<dbReference type="EMBL" id="JAWDJX010000081">
    <property type="protein sequence ID" value="KAK3046752.1"/>
    <property type="molecule type" value="Genomic_DNA"/>
</dbReference>
<dbReference type="InterPro" id="IPR043133">
    <property type="entry name" value="GTP-CH-I_C/QueF"/>
</dbReference>
<proteinExistence type="inferred from homology"/>
<dbReference type="GO" id="GO:0005525">
    <property type="term" value="F:GTP binding"/>
    <property type="evidence" value="ECO:0007669"/>
    <property type="project" value="TreeGrafter"/>
</dbReference>
<evidence type="ECO:0000256" key="3">
    <source>
        <dbReference type="ARBA" id="ARBA00012715"/>
    </source>
</evidence>
<comment type="similarity">
    <text evidence="2">Belongs to the GTP cyclohydrolase I family.</text>
</comment>
<dbReference type="GO" id="GO:0005737">
    <property type="term" value="C:cytoplasm"/>
    <property type="evidence" value="ECO:0007669"/>
    <property type="project" value="TreeGrafter"/>
</dbReference>
<dbReference type="Gene3D" id="3.30.1130.10">
    <property type="match status" value="1"/>
</dbReference>
<feature type="domain" description="GTP cyclohydrolase I" evidence="8">
    <location>
        <begin position="2"/>
        <end position="87"/>
    </location>
</feature>
<dbReference type="InterPro" id="IPR001474">
    <property type="entry name" value="GTP_CycHdrlase_I"/>
</dbReference>
<evidence type="ECO:0000259" key="8">
    <source>
        <dbReference type="Pfam" id="PF01227"/>
    </source>
</evidence>
<comment type="pathway">
    <text evidence="1">Cofactor biosynthesis; 7,8-dihydroneopterin triphosphate biosynthesis; 7,8-dihydroneopterin triphosphate from GTP: step 1/1.</text>
</comment>
<evidence type="ECO:0000256" key="5">
    <source>
        <dbReference type="ARBA" id="ARBA00022801"/>
    </source>
</evidence>
<keyword evidence="10" id="KW-1185">Reference proteome</keyword>
<evidence type="ECO:0000256" key="2">
    <source>
        <dbReference type="ARBA" id="ARBA00008085"/>
    </source>
</evidence>
<sequence>MLVDLGEDPERDGLRKTPERASRAWQFFTRGYTMSVEAIVGDAIFDIDHNDMVLTRDIDISSLCEHHLLPFFGKAHIAYAPNGLCHGELEEPMNSFAKL</sequence>
<dbReference type="GO" id="GO:0008270">
    <property type="term" value="F:zinc ion binding"/>
    <property type="evidence" value="ECO:0007669"/>
    <property type="project" value="TreeGrafter"/>
</dbReference>
<evidence type="ECO:0000256" key="7">
    <source>
        <dbReference type="ARBA" id="ARBA00030854"/>
    </source>
</evidence>
<keyword evidence="5" id="KW-0378">Hydrolase</keyword>
<dbReference type="SUPFAM" id="SSF55620">
    <property type="entry name" value="Tetrahydrobiopterin biosynthesis enzymes-like"/>
    <property type="match status" value="1"/>
</dbReference>
<dbReference type="GO" id="GO:0003934">
    <property type="term" value="F:GTP cyclohydrolase I activity"/>
    <property type="evidence" value="ECO:0007669"/>
    <property type="project" value="UniProtKB-EC"/>
</dbReference>
<gene>
    <name evidence="9" type="ORF">LTR09_011777</name>
</gene>
<reference evidence="9" key="1">
    <citation type="submission" date="2023-04" db="EMBL/GenBank/DDBJ databases">
        <title>Black Yeasts Isolated from many extreme environments.</title>
        <authorList>
            <person name="Coleine C."/>
            <person name="Stajich J.E."/>
            <person name="Selbmann L."/>
        </authorList>
    </citation>
    <scope>NUCLEOTIDE SEQUENCE</scope>
    <source>
        <strain evidence="9">CCFEE 5312</strain>
    </source>
</reference>
<evidence type="ECO:0000256" key="1">
    <source>
        <dbReference type="ARBA" id="ARBA00005080"/>
    </source>
</evidence>
<dbReference type="PANTHER" id="PTHR11109">
    <property type="entry name" value="GTP CYCLOHYDROLASE I"/>
    <property type="match status" value="1"/>
</dbReference>
<dbReference type="Pfam" id="PF01227">
    <property type="entry name" value="GTP_cyclohydroI"/>
    <property type="match status" value="1"/>
</dbReference>
<dbReference type="PROSITE" id="PS00859">
    <property type="entry name" value="GTP_CYCLOHYDROL_1_1"/>
    <property type="match status" value="1"/>
</dbReference>
<evidence type="ECO:0000256" key="4">
    <source>
        <dbReference type="ARBA" id="ARBA00017272"/>
    </source>
</evidence>